<dbReference type="InterPro" id="IPR020449">
    <property type="entry name" value="Tscrpt_reg_AraC-type_HTH"/>
</dbReference>
<name>A0A0J9EBM3_9RHOB</name>
<accession>A0A0J9EBM3</accession>
<feature type="transmembrane region" description="Helical" evidence="4">
    <location>
        <begin position="34"/>
        <end position="51"/>
    </location>
</feature>
<dbReference type="GO" id="GO:0003700">
    <property type="term" value="F:DNA-binding transcription factor activity"/>
    <property type="evidence" value="ECO:0007669"/>
    <property type="project" value="InterPro"/>
</dbReference>
<dbReference type="SUPFAM" id="SSF46689">
    <property type="entry name" value="Homeodomain-like"/>
    <property type="match status" value="1"/>
</dbReference>
<dbReference type="RefSeq" id="WP_049641265.1">
    <property type="nucleotide sequence ID" value="NZ_LFTY01000001.1"/>
</dbReference>
<dbReference type="PANTHER" id="PTHR43280">
    <property type="entry name" value="ARAC-FAMILY TRANSCRIPTIONAL REGULATOR"/>
    <property type="match status" value="1"/>
</dbReference>
<dbReference type="OrthoDB" id="9816011at2"/>
<dbReference type="InterPro" id="IPR018062">
    <property type="entry name" value="HTH_AraC-typ_CS"/>
</dbReference>
<evidence type="ECO:0000256" key="4">
    <source>
        <dbReference type="SAM" id="Phobius"/>
    </source>
</evidence>
<evidence type="ECO:0000313" key="6">
    <source>
        <dbReference type="EMBL" id="KMW60152.1"/>
    </source>
</evidence>
<dbReference type="PROSITE" id="PS00041">
    <property type="entry name" value="HTH_ARAC_FAMILY_1"/>
    <property type="match status" value="1"/>
</dbReference>
<keyword evidence="3" id="KW-0804">Transcription</keyword>
<dbReference type="InterPro" id="IPR009057">
    <property type="entry name" value="Homeodomain-like_sf"/>
</dbReference>
<evidence type="ECO:0000256" key="2">
    <source>
        <dbReference type="ARBA" id="ARBA00023125"/>
    </source>
</evidence>
<feature type="transmembrane region" description="Helical" evidence="4">
    <location>
        <begin position="177"/>
        <end position="199"/>
    </location>
</feature>
<dbReference type="Pfam" id="PF12833">
    <property type="entry name" value="HTH_18"/>
    <property type="match status" value="1"/>
</dbReference>
<evidence type="ECO:0000259" key="5">
    <source>
        <dbReference type="PROSITE" id="PS01124"/>
    </source>
</evidence>
<feature type="domain" description="HTH araC/xylS-type" evidence="5">
    <location>
        <begin position="227"/>
        <end position="335"/>
    </location>
</feature>
<evidence type="ECO:0000313" key="7">
    <source>
        <dbReference type="Proteomes" id="UP000037178"/>
    </source>
</evidence>
<feature type="transmembrane region" description="Helical" evidence="4">
    <location>
        <begin position="63"/>
        <end position="80"/>
    </location>
</feature>
<dbReference type="PATRIC" id="fig|1675527.3.peg.352"/>
<keyword evidence="7" id="KW-1185">Reference proteome</keyword>
<dbReference type="GO" id="GO:0043565">
    <property type="term" value="F:sequence-specific DNA binding"/>
    <property type="evidence" value="ECO:0007669"/>
    <property type="project" value="InterPro"/>
</dbReference>
<dbReference type="AlphaFoldDB" id="A0A0J9EBM3"/>
<dbReference type="Proteomes" id="UP000037178">
    <property type="component" value="Unassembled WGS sequence"/>
</dbReference>
<dbReference type="InterPro" id="IPR018060">
    <property type="entry name" value="HTH_AraC"/>
</dbReference>
<feature type="transmembrane region" description="Helical" evidence="4">
    <location>
        <begin position="112"/>
        <end position="136"/>
    </location>
</feature>
<evidence type="ECO:0000256" key="3">
    <source>
        <dbReference type="ARBA" id="ARBA00023163"/>
    </source>
</evidence>
<dbReference type="PRINTS" id="PR00032">
    <property type="entry name" value="HTHARAC"/>
</dbReference>
<feature type="transmembrane region" description="Helical" evidence="4">
    <location>
        <begin position="9"/>
        <end position="28"/>
    </location>
</feature>
<evidence type="ECO:0000256" key="1">
    <source>
        <dbReference type="ARBA" id="ARBA00023015"/>
    </source>
</evidence>
<sequence>MSGLIAIELLLRGAGIALSLAIGLVGLARAPREPVSWAMGCTGVCLTAYLIGSAPGFFDVEPLSTRLLSAIFPVMIWWFAMEVFEQGDWPRRVGVPVLTGLQLLTYATLVPYGLQAVCLVLAILIYSHIIWVAVAGHSDDLVEERRRLRWVILVLASVEGILFAVVELQFAPGGAPLWVGVMQTSALVMLLMATMVWLFGRRSAARPAVLDESPHPPAAEPLSAKEQAVLTRLEAAMEAGAWQREGLTIGALAEELQTGEHRLRRVINQGLGHRNFAQFINGYRVRAAQEVLGDPARADRTVLEIAHAVGFASLGPFNRAFRDITGESPSEFRADS</sequence>
<protein>
    <submittedName>
        <fullName evidence="6">Transcriptional regulator, AraC family</fullName>
    </submittedName>
</protein>
<keyword evidence="1" id="KW-0805">Transcription regulation</keyword>
<feature type="transmembrane region" description="Helical" evidence="4">
    <location>
        <begin position="148"/>
        <end position="171"/>
    </location>
</feature>
<proteinExistence type="predicted"/>
<dbReference type="STRING" id="1675527.AIOL_000305"/>
<dbReference type="Gene3D" id="1.10.10.60">
    <property type="entry name" value="Homeodomain-like"/>
    <property type="match status" value="1"/>
</dbReference>
<keyword evidence="4" id="KW-0472">Membrane</keyword>
<reference evidence="6 7" key="1">
    <citation type="submission" date="2015-06" db="EMBL/GenBank/DDBJ databases">
        <title>Draft genome sequence of an Alphaproteobacteria species associated to the Mediterranean sponge Oscarella lobularis.</title>
        <authorList>
            <person name="Jourda C."/>
            <person name="Santini S."/>
            <person name="Claverie J.-M."/>
        </authorList>
    </citation>
    <scope>NUCLEOTIDE SEQUENCE [LARGE SCALE GENOMIC DNA]</scope>
    <source>
        <strain evidence="6">IGS</strain>
    </source>
</reference>
<dbReference type="PROSITE" id="PS01124">
    <property type="entry name" value="HTH_ARAC_FAMILY_2"/>
    <property type="match status" value="1"/>
</dbReference>
<dbReference type="PANTHER" id="PTHR43280:SF29">
    <property type="entry name" value="ARAC-FAMILY TRANSCRIPTIONAL REGULATOR"/>
    <property type="match status" value="1"/>
</dbReference>
<keyword evidence="4" id="KW-1133">Transmembrane helix</keyword>
<dbReference type="EMBL" id="LFTY01000001">
    <property type="protein sequence ID" value="KMW60152.1"/>
    <property type="molecule type" value="Genomic_DNA"/>
</dbReference>
<organism evidence="6 7">
    <name type="scientific">Candidatus Rhodobacter oscarellae</name>
    <dbReference type="NCBI Taxonomy" id="1675527"/>
    <lineage>
        <taxon>Bacteria</taxon>
        <taxon>Pseudomonadati</taxon>
        <taxon>Pseudomonadota</taxon>
        <taxon>Alphaproteobacteria</taxon>
        <taxon>Rhodobacterales</taxon>
        <taxon>Rhodobacter group</taxon>
        <taxon>Rhodobacter</taxon>
    </lineage>
</organism>
<keyword evidence="2" id="KW-0238">DNA-binding</keyword>
<comment type="caution">
    <text evidence="6">The sequence shown here is derived from an EMBL/GenBank/DDBJ whole genome shotgun (WGS) entry which is preliminary data.</text>
</comment>
<gene>
    <name evidence="6" type="ORF">AIOL_000305</name>
</gene>
<dbReference type="SMART" id="SM00342">
    <property type="entry name" value="HTH_ARAC"/>
    <property type="match status" value="1"/>
</dbReference>
<keyword evidence="4" id="KW-0812">Transmembrane</keyword>